<keyword evidence="10" id="KW-1185">Reference proteome</keyword>
<comment type="subcellular location">
    <subcellularLocation>
        <location evidence="1 7">Cell membrane</location>
        <topology evidence="1 7">Multi-pass membrane protein</topology>
    </subcellularLocation>
</comment>
<name>A0A1I2IU66_9BACL</name>
<dbReference type="InterPro" id="IPR000390">
    <property type="entry name" value="Small_drug/metabolite_transptr"/>
</dbReference>
<keyword evidence="5 8" id="KW-1133">Transmembrane helix</keyword>
<protein>
    <submittedName>
        <fullName evidence="9">Small multidrug resistance pump</fullName>
    </submittedName>
</protein>
<organism evidence="9 10">
    <name type="scientific">Paenibacillus algorifonticola</name>
    <dbReference type="NCBI Taxonomy" id="684063"/>
    <lineage>
        <taxon>Bacteria</taxon>
        <taxon>Bacillati</taxon>
        <taxon>Bacillota</taxon>
        <taxon>Bacilli</taxon>
        <taxon>Bacillales</taxon>
        <taxon>Paenibacillaceae</taxon>
        <taxon>Paenibacillus</taxon>
    </lineage>
</organism>
<evidence type="ECO:0000313" key="9">
    <source>
        <dbReference type="EMBL" id="SFF44051.1"/>
    </source>
</evidence>
<feature type="transmembrane region" description="Helical" evidence="8">
    <location>
        <begin position="48"/>
        <end position="69"/>
    </location>
</feature>
<evidence type="ECO:0000256" key="2">
    <source>
        <dbReference type="ARBA" id="ARBA00022448"/>
    </source>
</evidence>
<evidence type="ECO:0000256" key="3">
    <source>
        <dbReference type="ARBA" id="ARBA00022475"/>
    </source>
</evidence>
<feature type="transmembrane region" description="Helical" evidence="8">
    <location>
        <begin position="103"/>
        <end position="123"/>
    </location>
</feature>
<dbReference type="Proteomes" id="UP000183410">
    <property type="component" value="Unassembled WGS sequence"/>
</dbReference>
<reference evidence="10" key="1">
    <citation type="submission" date="2016-10" db="EMBL/GenBank/DDBJ databases">
        <authorList>
            <person name="Varghese N."/>
            <person name="Submissions S."/>
        </authorList>
    </citation>
    <scope>NUCLEOTIDE SEQUENCE [LARGE SCALE GENOMIC DNA]</scope>
    <source>
        <strain evidence="10">CGMCC 1.10223</strain>
    </source>
</reference>
<evidence type="ECO:0000256" key="7">
    <source>
        <dbReference type="RuleBase" id="RU003942"/>
    </source>
</evidence>
<evidence type="ECO:0000256" key="1">
    <source>
        <dbReference type="ARBA" id="ARBA00004651"/>
    </source>
</evidence>
<dbReference type="PANTHER" id="PTHR30561:SF1">
    <property type="entry name" value="MULTIDRUG TRANSPORTER EMRE"/>
    <property type="match status" value="1"/>
</dbReference>
<dbReference type="PANTHER" id="PTHR30561">
    <property type="entry name" value="SMR FAMILY PROTON-DEPENDENT DRUG EFFLUX TRANSPORTER SUGE"/>
    <property type="match status" value="1"/>
</dbReference>
<dbReference type="InterPro" id="IPR037185">
    <property type="entry name" value="EmrE-like"/>
</dbReference>
<evidence type="ECO:0000256" key="5">
    <source>
        <dbReference type="ARBA" id="ARBA00022989"/>
    </source>
</evidence>
<evidence type="ECO:0000256" key="4">
    <source>
        <dbReference type="ARBA" id="ARBA00022692"/>
    </source>
</evidence>
<dbReference type="GO" id="GO:0005886">
    <property type="term" value="C:plasma membrane"/>
    <property type="evidence" value="ECO:0007669"/>
    <property type="project" value="UniProtKB-SubCell"/>
</dbReference>
<dbReference type="InterPro" id="IPR045324">
    <property type="entry name" value="Small_multidrug_res"/>
</dbReference>
<keyword evidence="4 7" id="KW-0812">Transmembrane</keyword>
<gene>
    <name evidence="9" type="ORF">SAMN04487969_13934</name>
</gene>
<sequence length="133" mass="14501">MLPIRSLLWRKLILKGEYTLGYLWLALAIVLELSGTISMKLSASFTRVVPSIAMFIFYGSSFTCLNFALRYMHVSVAYAVWSGIGITLITGAGYIWFGERIPLSALLWVGVIVIGVVGLNMSISAHGAAVRGN</sequence>
<feature type="transmembrane region" description="Helical" evidence="8">
    <location>
        <begin position="76"/>
        <end position="97"/>
    </location>
</feature>
<comment type="similarity">
    <text evidence="7">Belongs to the drug/metabolite transporter (DMT) superfamily. Small multidrug resistance (SMR) (TC 2.A.7.1) family.</text>
</comment>
<accession>A0A1I2IU66</accession>
<dbReference type="Pfam" id="PF00893">
    <property type="entry name" value="Multi_Drug_Res"/>
    <property type="match status" value="1"/>
</dbReference>
<feature type="transmembrane region" description="Helical" evidence="8">
    <location>
        <begin position="21"/>
        <end position="42"/>
    </location>
</feature>
<keyword evidence="2" id="KW-0813">Transport</keyword>
<dbReference type="FunFam" id="1.10.3730.20:FF:000001">
    <property type="entry name" value="Quaternary ammonium compound resistance transporter SugE"/>
    <property type="match status" value="1"/>
</dbReference>
<proteinExistence type="inferred from homology"/>
<evidence type="ECO:0000256" key="8">
    <source>
        <dbReference type="SAM" id="Phobius"/>
    </source>
</evidence>
<keyword evidence="6 8" id="KW-0472">Membrane</keyword>
<dbReference type="Gene3D" id="1.10.3730.20">
    <property type="match status" value="1"/>
</dbReference>
<dbReference type="SUPFAM" id="SSF103481">
    <property type="entry name" value="Multidrug resistance efflux transporter EmrE"/>
    <property type="match status" value="1"/>
</dbReference>
<dbReference type="GO" id="GO:0022857">
    <property type="term" value="F:transmembrane transporter activity"/>
    <property type="evidence" value="ECO:0007669"/>
    <property type="project" value="InterPro"/>
</dbReference>
<evidence type="ECO:0000313" key="10">
    <source>
        <dbReference type="Proteomes" id="UP000183410"/>
    </source>
</evidence>
<keyword evidence="3" id="KW-1003">Cell membrane</keyword>
<evidence type="ECO:0000256" key="6">
    <source>
        <dbReference type="ARBA" id="ARBA00023136"/>
    </source>
</evidence>
<dbReference type="AlphaFoldDB" id="A0A1I2IU66"/>
<dbReference type="EMBL" id="FONN01000039">
    <property type="protein sequence ID" value="SFF44051.1"/>
    <property type="molecule type" value="Genomic_DNA"/>
</dbReference>